<dbReference type="NCBIfam" id="TIGR00437">
    <property type="entry name" value="feoB"/>
    <property type="match status" value="1"/>
</dbReference>
<reference evidence="15 16" key="1">
    <citation type="submission" date="2024-06" db="EMBL/GenBank/DDBJ databases">
        <authorList>
            <person name="Li F."/>
        </authorList>
    </citation>
    <scope>NUCLEOTIDE SEQUENCE [LARGE SCALE GENOMIC DNA]</scope>
    <source>
        <strain evidence="15 16">GXAS 311</strain>
    </source>
</reference>
<comment type="caution">
    <text evidence="15">The sequence shown here is derived from an EMBL/GenBank/DDBJ whole genome shotgun (WGS) entry which is preliminary data.</text>
</comment>
<evidence type="ECO:0000256" key="6">
    <source>
        <dbReference type="ARBA" id="ARBA00022741"/>
    </source>
</evidence>
<evidence type="ECO:0000256" key="10">
    <source>
        <dbReference type="ARBA" id="ARBA00023134"/>
    </source>
</evidence>
<dbReference type="SUPFAM" id="SSF52540">
    <property type="entry name" value="P-loop containing nucleoside triphosphate hydrolases"/>
    <property type="match status" value="1"/>
</dbReference>
<dbReference type="NCBIfam" id="NF007105">
    <property type="entry name" value="PRK09554.1"/>
    <property type="match status" value="1"/>
</dbReference>
<dbReference type="InterPro" id="IPR027417">
    <property type="entry name" value="P-loop_NTPase"/>
</dbReference>
<keyword evidence="8 13" id="KW-0408">Iron</keyword>
<feature type="transmembrane region" description="Helical" evidence="13">
    <location>
        <begin position="292"/>
        <end position="310"/>
    </location>
</feature>
<comment type="function">
    <text evidence="13">Probable transporter of a GTP-driven Fe(2+) uptake system.</text>
</comment>
<evidence type="ECO:0000256" key="12">
    <source>
        <dbReference type="NCBIfam" id="TIGR00437"/>
    </source>
</evidence>
<keyword evidence="11 13" id="KW-0472">Membrane</keyword>
<keyword evidence="9" id="KW-0406">Ion transport</keyword>
<dbReference type="CDD" id="cd01879">
    <property type="entry name" value="FeoB"/>
    <property type="match status" value="1"/>
</dbReference>
<keyword evidence="4 13" id="KW-0410">Iron transport</keyword>
<dbReference type="InterPro" id="IPR041069">
    <property type="entry name" value="FeoB_Cyto"/>
</dbReference>
<evidence type="ECO:0000313" key="16">
    <source>
        <dbReference type="Proteomes" id="UP001548189"/>
    </source>
</evidence>
<keyword evidence="10 13" id="KW-0342">GTP-binding</keyword>
<dbReference type="InterPro" id="IPR030389">
    <property type="entry name" value="G_FEOB_dom"/>
</dbReference>
<feature type="transmembrane region" description="Helical" evidence="13">
    <location>
        <begin position="711"/>
        <end position="734"/>
    </location>
</feature>
<protein>
    <recommendedName>
        <fullName evidence="12 13">Ferrous iron transport protein B</fullName>
    </recommendedName>
</protein>
<keyword evidence="5 13" id="KW-0812">Transmembrane</keyword>
<keyword evidence="7 13" id="KW-1133">Transmembrane helix</keyword>
<dbReference type="InterPro" id="IPR011642">
    <property type="entry name" value="Gate_dom"/>
</dbReference>
<keyword evidence="6" id="KW-0547">Nucleotide-binding</keyword>
<proteinExistence type="inferred from homology"/>
<evidence type="ECO:0000259" key="14">
    <source>
        <dbReference type="PROSITE" id="PS51711"/>
    </source>
</evidence>
<feature type="transmembrane region" description="Helical" evidence="13">
    <location>
        <begin position="740"/>
        <end position="761"/>
    </location>
</feature>
<feature type="transmembrane region" description="Helical" evidence="13">
    <location>
        <begin position="683"/>
        <end position="704"/>
    </location>
</feature>
<keyword evidence="2 13" id="KW-0813">Transport</keyword>
<evidence type="ECO:0000256" key="7">
    <source>
        <dbReference type="ARBA" id="ARBA00022989"/>
    </source>
</evidence>
<evidence type="ECO:0000256" key="4">
    <source>
        <dbReference type="ARBA" id="ARBA00022496"/>
    </source>
</evidence>
<feature type="transmembrane region" description="Helical" evidence="13">
    <location>
        <begin position="348"/>
        <end position="374"/>
    </location>
</feature>
<sequence>MPEHSKTTQPIVALCGNPNCGKTTIFNLLTGSRQEVGNWPGVTVERKSGVFSLDNTSYQVVDLPGTYSLDVVDESVALDEKIARDYILSNGADLIVNIIDASNIERNLYLTTQLLEMGKPVIILLNMMDVAKKNNVDIQVEQLAKLIGCPILPISARRMRNPNELRQQITYYLKNLPETTNLQLELEEPLNSTFSKIKQILTPYAQSIGVNANWLALRVMEDQRNQLPEELKPQVQQTLQPLKQAYGEDVDIAVAESRFNKIIQWVEKCVNKNGQLSRQVSVKLDKLFLNKYLGVPVFLLMTYLMFVFTINVGGAFIDFFDIALGAILVDGATIWLQQLGTPDLLVTLIANGVGGGIQVVSTFIPIIASLYLFLSVMEDTGYLARGAFVMDRFMQSIGLPGKSFIPLMVGLGCTVPAIYATRSLEYQKDRIMTVMMSPFISCGARLPVYILFGAAFFPDNAQNLVFALYLIGIAIAVFTGIVLKYTLLKGENTPFVMELPTYHLPNVRNVLQKTWEKLSSFVLGAGKLIVLVVVILSFLNSLGTDGSFGNENSEKSVLTNIGKAITPVFAPMGIKEENWPATVGIFTGIFAKEVIVGTIDALYSSQLPTVEHTEEAPFDLLLSLKKAVGTIPENLSGVSNSWSDPVGIDIGDVSNLDTVAIDQEVHRNLFDILNSVFDGTLGAFSYLLFILLYSPCVSAMGATFKETGGRWTIFSVSWTTFLAYSLATICYQLGQLNISPISASIWIGFFVMLHIANFMYLKYRGRQLESQRPVAVQA</sequence>
<organism evidence="15 16">
    <name type="scientific">Aliikangiella maris</name>
    <dbReference type="NCBI Taxonomy" id="3162458"/>
    <lineage>
        <taxon>Bacteria</taxon>
        <taxon>Pseudomonadati</taxon>
        <taxon>Pseudomonadota</taxon>
        <taxon>Gammaproteobacteria</taxon>
        <taxon>Oceanospirillales</taxon>
        <taxon>Pleioneaceae</taxon>
        <taxon>Aliikangiella</taxon>
    </lineage>
</organism>
<gene>
    <name evidence="15" type="primary">feoB</name>
    <name evidence="15" type="ORF">ABVT43_01705</name>
</gene>
<keyword evidence="3" id="KW-1003">Cell membrane</keyword>
<dbReference type="Pfam" id="PF17910">
    <property type="entry name" value="FeoB_Cyto"/>
    <property type="match status" value="1"/>
</dbReference>
<evidence type="ECO:0000313" key="15">
    <source>
        <dbReference type="EMBL" id="MET1253829.1"/>
    </source>
</evidence>
<accession>A0ABV2BPF4</accession>
<dbReference type="EMBL" id="JBEVCJ010000001">
    <property type="protein sequence ID" value="MET1253829.1"/>
    <property type="molecule type" value="Genomic_DNA"/>
</dbReference>
<evidence type="ECO:0000256" key="5">
    <source>
        <dbReference type="ARBA" id="ARBA00022692"/>
    </source>
</evidence>
<dbReference type="PRINTS" id="PR00326">
    <property type="entry name" value="GTP1OBG"/>
</dbReference>
<dbReference type="NCBIfam" id="TIGR00231">
    <property type="entry name" value="small_GTP"/>
    <property type="match status" value="1"/>
</dbReference>
<dbReference type="Gene3D" id="3.40.50.300">
    <property type="entry name" value="P-loop containing nucleotide triphosphate hydrolases"/>
    <property type="match status" value="1"/>
</dbReference>
<feature type="transmembrane region" description="Helical" evidence="13">
    <location>
        <begin position="403"/>
        <end position="421"/>
    </location>
</feature>
<dbReference type="InterPro" id="IPR003373">
    <property type="entry name" value="Fe2_transport_prot-B"/>
</dbReference>
<dbReference type="Gene3D" id="1.10.287.1770">
    <property type="match status" value="1"/>
</dbReference>
<dbReference type="InterPro" id="IPR005225">
    <property type="entry name" value="Small_GTP-bd"/>
</dbReference>
<dbReference type="InterPro" id="IPR006073">
    <property type="entry name" value="GTP-bd"/>
</dbReference>
<dbReference type="InterPro" id="IPR011640">
    <property type="entry name" value="Fe2_transport_prot_B_C"/>
</dbReference>
<comment type="similarity">
    <text evidence="13">Belongs to the TRAFAC class TrmE-Era-EngA-EngB-Septin-like GTPase superfamily. FeoB GTPase (TC 9.A.8) family.</text>
</comment>
<name>A0ABV2BPF4_9GAMM</name>
<evidence type="ECO:0000256" key="13">
    <source>
        <dbReference type="RuleBase" id="RU362098"/>
    </source>
</evidence>
<evidence type="ECO:0000256" key="8">
    <source>
        <dbReference type="ARBA" id="ARBA00023004"/>
    </source>
</evidence>
<keyword evidence="16" id="KW-1185">Reference proteome</keyword>
<dbReference type="RefSeq" id="WP_353873369.1">
    <property type="nucleotide sequence ID" value="NZ_JBEVCJ010000001.1"/>
</dbReference>
<evidence type="ECO:0000256" key="9">
    <source>
        <dbReference type="ARBA" id="ARBA00023065"/>
    </source>
</evidence>
<dbReference type="Proteomes" id="UP001548189">
    <property type="component" value="Unassembled WGS sequence"/>
</dbReference>
<evidence type="ECO:0000256" key="2">
    <source>
        <dbReference type="ARBA" id="ARBA00022448"/>
    </source>
</evidence>
<feature type="transmembrane region" description="Helical" evidence="13">
    <location>
        <begin position="518"/>
        <end position="539"/>
    </location>
</feature>
<feature type="transmembrane region" description="Helical" evidence="13">
    <location>
        <begin position="433"/>
        <end position="457"/>
    </location>
</feature>
<dbReference type="PROSITE" id="PS51711">
    <property type="entry name" value="G_FEOB"/>
    <property type="match status" value="1"/>
</dbReference>
<dbReference type="InterPro" id="IPR050860">
    <property type="entry name" value="FeoB_GTPase"/>
</dbReference>
<dbReference type="Pfam" id="PF02421">
    <property type="entry name" value="FeoB_N"/>
    <property type="match status" value="1"/>
</dbReference>
<feature type="domain" description="FeoB-type G" evidence="14">
    <location>
        <begin position="9"/>
        <end position="175"/>
    </location>
</feature>
<dbReference type="PANTHER" id="PTHR43185">
    <property type="entry name" value="FERROUS IRON TRANSPORT PROTEIN B"/>
    <property type="match status" value="1"/>
</dbReference>
<dbReference type="Pfam" id="PF07670">
    <property type="entry name" value="Gate"/>
    <property type="match status" value="2"/>
</dbReference>
<dbReference type="PANTHER" id="PTHR43185:SF1">
    <property type="entry name" value="FE(2+) TRANSPORTER FEOB"/>
    <property type="match status" value="1"/>
</dbReference>
<feature type="transmembrane region" description="Helical" evidence="13">
    <location>
        <begin position="316"/>
        <end position="336"/>
    </location>
</feature>
<evidence type="ECO:0000256" key="1">
    <source>
        <dbReference type="ARBA" id="ARBA00004651"/>
    </source>
</evidence>
<evidence type="ECO:0000256" key="3">
    <source>
        <dbReference type="ARBA" id="ARBA00022475"/>
    </source>
</evidence>
<comment type="subcellular location">
    <subcellularLocation>
        <location evidence="13">Cell inner membrane</location>
        <topology evidence="13">Multi-pass membrane protein</topology>
    </subcellularLocation>
    <subcellularLocation>
        <location evidence="1">Cell membrane</location>
        <topology evidence="1">Multi-pass membrane protein</topology>
    </subcellularLocation>
</comment>
<evidence type="ECO:0000256" key="11">
    <source>
        <dbReference type="ARBA" id="ARBA00023136"/>
    </source>
</evidence>
<feature type="transmembrane region" description="Helical" evidence="13">
    <location>
        <begin position="463"/>
        <end position="483"/>
    </location>
</feature>
<dbReference type="Pfam" id="PF07664">
    <property type="entry name" value="FeoB_C"/>
    <property type="match status" value="1"/>
</dbReference>